<name>A0ABV3TDX6_9GAMM</name>
<reference evidence="1 2" key="1">
    <citation type="submission" date="2024-02" db="EMBL/GenBank/DDBJ databases">
        <title>New especies of Spiribacter isolated from saline water.</title>
        <authorList>
            <person name="Leon M.J."/>
            <person name="De La Haba R."/>
            <person name="Sanchez-Porro C."/>
            <person name="Ventosa A."/>
        </authorList>
    </citation>
    <scope>NUCLEOTIDE SEQUENCE [LARGE SCALE GENOMIC DNA]</scope>
    <source>
        <strain evidence="2">ag22IC6-390</strain>
    </source>
</reference>
<organism evidence="1 2">
    <name type="scientific">Spiribacter pallidus</name>
    <dbReference type="NCBI Taxonomy" id="1987936"/>
    <lineage>
        <taxon>Bacteria</taxon>
        <taxon>Pseudomonadati</taxon>
        <taxon>Pseudomonadota</taxon>
        <taxon>Gammaproteobacteria</taxon>
        <taxon>Chromatiales</taxon>
        <taxon>Ectothiorhodospiraceae</taxon>
        <taxon>Spiribacter</taxon>
    </lineage>
</organism>
<gene>
    <name evidence="1" type="ORF">V6X73_08775</name>
</gene>
<evidence type="ECO:0000313" key="1">
    <source>
        <dbReference type="EMBL" id="MEX0469818.1"/>
    </source>
</evidence>
<dbReference type="Proteomes" id="UP001556709">
    <property type="component" value="Unassembled WGS sequence"/>
</dbReference>
<keyword evidence="2" id="KW-1185">Reference proteome</keyword>
<accession>A0ABV3TDX6</accession>
<evidence type="ECO:0000313" key="2">
    <source>
        <dbReference type="Proteomes" id="UP001556709"/>
    </source>
</evidence>
<comment type="caution">
    <text evidence="1">The sequence shown here is derived from an EMBL/GenBank/DDBJ whole genome shotgun (WGS) entry which is preliminary data.</text>
</comment>
<protein>
    <submittedName>
        <fullName evidence="1">Uncharacterized protein</fullName>
    </submittedName>
</protein>
<proteinExistence type="predicted"/>
<dbReference type="EMBL" id="JBAKFM010000004">
    <property type="protein sequence ID" value="MEX0469818.1"/>
    <property type="molecule type" value="Genomic_DNA"/>
</dbReference>
<sequence>MVTPVDERRYRAFLAAAQLRHAWQFQRRGRSETDDPVEIEIPPGWYGLMDRLFDGVAEAVPAAERGGFRWRRLRVVHGVLEIRFDGVRDRILPIVTRTRDEAAVTCQACGQPGTRRQIAGDYRVNCDRHFIELLVDAHPRGESGARRWWQTPQPALGRRSPASLLQAGPPSELLLDQALRLAMPAAPRLNGAHRQRLQGVWPVLREAFGERLRSLRLAEFEPETGPNGTLLAMLAGEPDTAARTAAANQLARAGYSDLRLRLIGQSDLDNPVRAADPWSCMLALEASVSIPRYQPSAPFDGR</sequence>
<dbReference type="RefSeq" id="WP_367959545.1">
    <property type="nucleotide sequence ID" value="NZ_JBAKFK010000004.1"/>
</dbReference>